<protein>
    <submittedName>
        <fullName evidence="2">Uncharacterized protein</fullName>
    </submittedName>
</protein>
<organism evidence="2 3">
    <name type="scientific">Vanilla planifolia</name>
    <name type="common">Vanilla</name>
    <dbReference type="NCBI Taxonomy" id="51239"/>
    <lineage>
        <taxon>Eukaryota</taxon>
        <taxon>Viridiplantae</taxon>
        <taxon>Streptophyta</taxon>
        <taxon>Embryophyta</taxon>
        <taxon>Tracheophyta</taxon>
        <taxon>Spermatophyta</taxon>
        <taxon>Magnoliopsida</taxon>
        <taxon>Liliopsida</taxon>
        <taxon>Asparagales</taxon>
        <taxon>Orchidaceae</taxon>
        <taxon>Vanilloideae</taxon>
        <taxon>Vanilleae</taxon>
        <taxon>Vanilla</taxon>
    </lineage>
</organism>
<gene>
    <name evidence="2" type="ORF">HPP92_019521</name>
</gene>
<feature type="compositionally biased region" description="Polar residues" evidence="1">
    <location>
        <begin position="26"/>
        <end position="46"/>
    </location>
</feature>
<reference evidence="2 3" key="1">
    <citation type="journal article" date="2020" name="Nat. Food">
        <title>A phased Vanilla planifolia genome enables genetic improvement of flavour and production.</title>
        <authorList>
            <person name="Hasing T."/>
            <person name="Tang H."/>
            <person name="Brym M."/>
            <person name="Khazi F."/>
            <person name="Huang T."/>
            <person name="Chambers A.H."/>
        </authorList>
    </citation>
    <scope>NUCLEOTIDE SEQUENCE [LARGE SCALE GENOMIC DNA]</scope>
    <source>
        <tissue evidence="2">Leaf</tissue>
    </source>
</reference>
<accession>A0A835Q8Z6</accession>
<sequence>MTVGVHALAHVHPRDIHLAGGEIPTAPSSNYRIQSSTPTSSGICTETRSPSTPPSRRPRRLPMLHPTPTTSFSSEITAASTKSSKRGCC</sequence>
<comment type="caution">
    <text evidence="2">The sequence shown here is derived from an EMBL/GenBank/DDBJ whole genome shotgun (WGS) entry which is preliminary data.</text>
</comment>
<evidence type="ECO:0000313" key="3">
    <source>
        <dbReference type="Proteomes" id="UP000636800"/>
    </source>
</evidence>
<dbReference type="AlphaFoldDB" id="A0A835Q8Z6"/>
<keyword evidence="3" id="KW-1185">Reference proteome</keyword>
<feature type="compositionally biased region" description="Polar residues" evidence="1">
    <location>
        <begin position="71"/>
        <end position="82"/>
    </location>
</feature>
<dbReference type="Proteomes" id="UP000636800">
    <property type="component" value="Chromosome 10"/>
</dbReference>
<evidence type="ECO:0000256" key="1">
    <source>
        <dbReference type="SAM" id="MobiDB-lite"/>
    </source>
</evidence>
<feature type="region of interest" description="Disordered" evidence="1">
    <location>
        <begin position="18"/>
        <end position="89"/>
    </location>
</feature>
<proteinExistence type="predicted"/>
<evidence type="ECO:0000313" key="2">
    <source>
        <dbReference type="EMBL" id="KAG0463452.1"/>
    </source>
</evidence>
<name>A0A835Q8Z6_VANPL</name>
<dbReference type="EMBL" id="JADCNL010000010">
    <property type="protein sequence ID" value="KAG0463452.1"/>
    <property type="molecule type" value="Genomic_DNA"/>
</dbReference>